<dbReference type="SUPFAM" id="SSF81799">
    <property type="entry name" value="Putative methyltransferase TM0872, insert domain"/>
    <property type="match status" value="1"/>
</dbReference>
<protein>
    <recommendedName>
        <fullName evidence="6">Ribosomal RNA small subunit methyltransferase H</fullName>
        <ecNumber evidence="6">2.1.1.199</ecNumber>
    </recommendedName>
    <alternativeName>
        <fullName evidence="6">16S rRNA m(4)C1402 methyltransferase</fullName>
    </alternativeName>
    <alternativeName>
        <fullName evidence="6">rRNA (cytosine-N(4)-)-methyltransferase RsmH</fullName>
    </alternativeName>
</protein>
<dbReference type="GO" id="GO:0070475">
    <property type="term" value="P:rRNA base methylation"/>
    <property type="evidence" value="ECO:0007669"/>
    <property type="project" value="UniProtKB-UniRule"/>
</dbReference>
<feature type="region of interest" description="Disordered" evidence="7">
    <location>
        <begin position="293"/>
        <end position="313"/>
    </location>
</feature>
<dbReference type="EC" id="2.1.1.199" evidence="6"/>
<evidence type="ECO:0000256" key="1">
    <source>
        <dbReference type="ARBA" id="ARBA00010396"/>
    </source>
</evidence>
<dbReference type="Gene3D" id="3.40.50.150">
    <property type="entry name" value="Vaccinia Virus protein VP39"/>
    <property type="match status" value="1"/>
</dbReference>
<dbReference type="STRING" id="1184267.A11Q_2032"/>
<dbReference type="PANTHER" id="PTHR11265:SF0">
    <property type="entry name" value="12S RRNA N4-METHYLCYTIDINE METHYLTRANSFERASE"/>
    <property type="match status" value="1"/>
</dbReference>
<dbReference type="PIRSF" id="PIRSF004486">
    <property type="entry name" value="MraW"/>
    <property type="match status" value="1"/>
</dbReference>
<dbReference type="HAMAP" id="MF_01007">
    <property type="entry name" value="16SrRNA_methyltr_H"/>
    <property type="match status" value="1"/>
</dbReference>
<dbReference type="GO" id="GO:0071424">
    <property type="term" value="F:rRNA (cytosine-N4-)-methyltransferase activity"/>
    <property type="evidence" value="ECO:0007669"/>
    <property type="project" value="UniProtKB-UniRule"/>
</dbReference>
<dbReference type="Gene3D" id="1.10.150.170">
    <property type="entry name" value="Putative methyltransferase TM0872, insert domain"/>
    <property type="match status" value="1"/>
</dbReference>
<dbReference type="eggNOG" id="COG0275">
    <property type="taxonomic scope" value="Bacteria"/>
</dbReference>
<dbReference type="EMBL" id="CP003537">
    <property type="protein sequence ID" value="AGH96248.1"/>
    <property type="molecule type" value="Genomic_DNA"/>
</dbReference>
<evidence type="ECO:0000256" key="2">
    <source>
        <dbReference type="ARBA" id="ARBA00022552"/>
    </source>
</evidence>
<feature type="binding site" evidence="6">
    <location>
        <position position="110"/>
    </location>
    <ligand>
        <name>S-adenosyl-L-methionine</name>
        <dbReference type="ChEBI" id="CHEBI:59789"/>
    </ligand>
</feature>
<evidence type="ECO:0000256" key="5">
    <source>
        <dbReference type="ARBA" id="ARBA00022691"/>
    </source>
</evidence>
<dbReference type="HOGENOM" id="CLU_038422_2_0_7"/>
<sequence>MSQLHKPVLLNEVVDSYSIFEERTDLIYFDGTFGRGGHFRAIQQKFSPELSYITDQDLAAIAQANTEWKNEIESGKVRVFHQNFYEFTQHSDASIQFDMVLLDLGVSSPQLDEADRGFSFNKDGPLDMRMNQQDTLNAAEIVNTYEPEDLIQIFHKYGEIQNPARVVRAIVNDRVEKPFTTTLQLAGLIERVDGWKKKGFHPATQYFMALRLVVNRELEVIENVLPLLMQKMRDKGRISVITFHSLEDRIVKNIFKDSEEGFLVNKKVIVPTEEECRMNVRARSAKLRIFQKGKPPEKPDKFALRRAQLNKPN</sequence>
<name>M4VAI9_9BACT</name>
<dbReference type="PATRIC" id="fig|1184267.3.peg.2057"/>
<comment type="catalytic activity">
    <reaction evidence="6">
        <text>cytidine(1402) in 16S rRNA + S-adenosyl-L-methionine = N(4)-methylcytidine(1402) in 16S rRNA + S-adenosyl-L-homocysteine + H(+)</text>
        <dbReference type="Rhea" id="RHEA:42928"/>
        <dbReference type="Rhea" id="RHEA-COMP:10286"/>
        <dbReference type="Rhea" id="RHEA-COMP:10287"/>
        <dbReference type="ChEBI" id="CHEBI:15378"/>
        <dbReference type="ChEBI" id="CHEBI:57856"/>
        <dbReference type="ChEBI" id="CHEBI:59789"/>
        <dbReference type="ChEBI" id="CHEBI:74506"/>
        <dbReference type="ChEBI" id="CHEBI:82748"/>
        <dbReference type="EC" id="2.1.1.199"/>
    </reaction>
</comment>
<feature type="binding site" evidence="6">
    <location>
        <begin position="36"/>
        <end position="38"/>
    </location>
    <ligand>
        <name>S-adenosyl-L-methionine</name>
        <dbReference type="ChEBI" id="CHEBI:59789"/>
    </ligand>
</feature>
<accession>M4VAI9</accession>
<reference evidence="8 9" key="1">
    <citation type="journal article" date="2013" name="ISME J.">
        <title>By their genes ye shall know them: genomic signatures of predatory bacteria.</title>
        <authorList>
            <person name="Pasternak Z."/>
            <person name="Pietrokovski S."/>
            <person name="Rotem O."/>
            <person name="Gophna U."/>
            <person name="Lurie-Weinberger M.N."/>
            <person name="Jurkevitch E."/>
        </authorList>
    </citation>
    <scope>NUCLEOTIDE SEQUENCE [LARGE SCALE GENOMIC DNA]</scope>
    <source>
        <strain evidence="8 9">JSS</strain>
    </source>
</reference>
<feature type="compositionally biased region" description="Basic and acidic residues" evidence="7">
    <location>
        <begin position="294"/>
        <end position="303"/>
    </location>
</feature>
<keyword evidence="9" id="KW-1185">Reference proteome</keyword>
<dbReference type="Pfam" id="PF01795">
    <property type="entry name" value="Methyltransf_5"/>
    <property type="match status" value="1"/>
</dbReference>
<dbReference type="PANTHER" id="PTHR11265">
    <property type="entry name" value="S-ADENOSYL-METHYLTRANSFERASE MRAW"/>
    <property type="match status" value="1"/>
</dbReference>
<evidence type="ECO:0000256" key="6">
    <source>
        <dbReference type="HAMAP-Rule" id="MF_01007"/>
    </source>
</evidence>
<keyword evidence="2 6" id="KW-0698">rRNA processing</keyword>
<keyword evidence="6" id="KW-0963">Cytoplasm</keyword>
<comment type="similarity">
    <text evidence="1 6">Belongs to the methyltransferase superfamily. RsmH family.</text>
</comment>
<comment type="subcellular location">
    <subcellularLocation>
        <location evidence="6">Cytoplasm</location>
    </subcellularLocation>
</comment>
<evidence type="ECO:0000313" key="9">
    <source>
        <dbReference type="Proteomes" id="UP000012040"/>
    </source>
</evidence>
<feature type="binding site" evidence="6">
    <location>
        <position position="84"/>
    </location>
    <ligand>
        <name>S-adenosyl-L-methionine</name>
        <dbReference type="ChEBI" id="CHEBI:59789"/>
    </ligand>
</feature>
<proteinExistence type="inferred from homology"/>
<keyword evidence="5 6" id="KW-0949">S-adenosyl-L-methionine</keyword>
<dbReference type="AlphaFoldDB" id="M4VAI9"/>
<dbReference type="InterPro" id="IPR029063">
    <property type="entry name" value="SAM-dependent_MTases_sf"/>
</dbReference>
<organism evidence="8 9">
    <name type="scientific">Pseudobdellovibrio exovorus JSS</name>
    <dbReference type="NCBI Taxonomy" id="1184267"/>
    <lineage>
        <taxon>Bacteria</taxon>
        <taxon>Pseudomonadati</taxon>
        <taxon>Bdellovibrionota</taxon>
        <taxon>Bdellovibrionia</taxon>
        <taxon>Bdellovibrionales</taxon>
        <taxon>Pseudobdellovibrionaceae</taxon>
        <taxon>Pseudobdellovibrio</taxon>
    </lineage>
</organism>
<feature type="binding site" evidence="6">
    <location>
        <position position="55"/>
    </location>
    <ligand>
        <name>S-adenosyl-L-methionine</name>
        <dbReference type="ChEBI" id="CHEBI:59789"/>
    </ligand>
</feature>
<comment type="function">
    <text evidence="6">Specifically methylates the N4 position of cytidine in position 1402 (C1402) of 16S rRNA.</text>
</comment>
<feature type="binding site" evidence="6">
    <location>
        <position position="103"/>
    </location>
    <ligand>
        <name>S-adenosyl-L-methionine</name>
        <dbReference type="ChEBI" id="CHEBI:59789"/>
    </ligand>
</feature>
<gene>
    <name evidence="6" type="primary">rsmH</name>
    <name evidence="8" type="ORF">A11Q_2032</name>
</gene>
<dbReference type="Proteomes" id="UP000012040">
    <property type="component" value="Chromosome"/>
</dbReference>
<keyword evidence="3 6" id="KW-0489">Methyltransferase</keyword>
<evidence type="ECO:0000256" key="7">
    <source>
        <dbReference type="SAM" id="MobiDB-lite"/>
    </source>
</evidence>
<dbReference type="InterPro" id="IPR023397">
    <property type="entry name" value="SAM-dep_MeTrfase_MraW_recog"/>
</dbReference>
<dbReference type="KEGG" id="bex:A11Q_2032"/>
<evidence type="ECO:0000256" key="3">
    <source>
        <dbReference type="ARBA" id="ARBA00022603"/>
    </source>
</evidence>
<evidence type="ECO:0000313" key="8">
    <source>
        <dbReference type="EMBL" id="AGH96248.1"/>
    </source>
</evidence>
<dbReference type="SUPFAM" id="SSF53335">
    <property type="entry name" value="S-adenosyl-L-methionine-dependent methyltransferases"/>
    <property type="match status" value="1"/>
</dbReference>
<dbReference type="InterPro" id="IPR002903">
    <property type="entry name" value="RsmH"/>
</dbReference>
<dbReference type="OrthoDB" id="5289319at2"/>
<dbReference type="RefSeq" id="WP_015470738.1">
    <property type="nucleotide sequence ID" value="NC_020813.1"/>
</dbReference>
<keyword evidence="4 6" id="KW-0808">Transferase</keyword>
<evidence type="ECO:0000256" key="4">
    <source>
        <dbReference type="ARBA" id="ARBA00022679"/>
    </source>
</evidence>
<dbReference type="GO" id="GO:0005737">
    <property type="term" value="C:cytoplasm"/>
    <property type="evidence" value="ECO:0007669"/>
    <property type="project" value="UniProtKB-SubCell"/>
</dbReference>
<dbReference type="NCBIfam" id="TIGR00006">
    <property type="entry name" value="16S rRNA (cytosine(1402)-N(4))-methyltransferase RsmH"/>
    <property type="match status" value="1"/>
</dbReference>